<dbReference type="InterPro" id="IPR000073">
    <property type="entry name" value="AB_hydrolase_1"/>
</dbReference>
<dbReference type="Proteomes" id="UP000094444">
    <property type="component" value="Unassembled WGS sequence"/>
</dbReference>
<dbReference type="InParanoid" id="A0A2P5HST4"/>
<protein>
    <recommendedName>
        <fullName evidence="2">AB hydrolase-1 domain-containing protein</fullName>
    </recommendedName>
</protein>
<sequence length="382" mass="41854">MDSRASKSIVSVVLICLPATLLLRRHLFPACTNKIIKSPKRTALPSARPTELSSLPYPPDALPGGRDVQTPYGSIHVFEFGPSDGERVLFLHGLSMPSVSGSNTAVALAGKGYRVMLFDLFGRGWSDAPDPEHVDYDERLFVSQITMVLASSEVSWTGNAMLGGNGGFHIIGYSLGGGLAANFASWFPHLVRSLVLVAPGSLQRRSGISWRTRLLNSRLGPDWLIRKWYRRRLEPKYIAAEDGSNKTGDPWDDAVISPTRPHVTAASIMSWQLDNHEGFVPAIISTLRHAPIYERYDEWERLGTLLSARRENPHLPGLFGGKLLFILGSDDQIVPEDKIMPETKGITGGDACQVEVLDAGHELGITKGTEVAEIATKFWTSS</sequence>
<name>A0A2P5HST4_DIAHE</name>
<keyword evidence="1" id="KW-0732">Signal</keyword>
<dbReference type="PANTHER" id="PTHR43139:SF65">
    <property type="entry name" value="HYDROLASE FAMILY PROTEIN, PUTATIVE (AFU_ORTHOLOGUE AFUA_6G07060)-RELATED"/>
    <property type="match status" value="1"/>
</dbReference>
<accession>A0A2P5HST4</accession>
<gene>
    <name evidence="3" type="ORF">DHEL01_v208289</name>
</gene>
<comment type="caution">
    <text evidence="3">The sequence shown here is derived from an EMBL/GenBank/DDBJ whole genome shotgun (WGS) entry which is preliminary data.</text>
</comment>
<dbReference type="InterPro" id="IPR052370">
    <property type="entry name" value="Meta-cleavage_hydrolase"/>
</dbReference>
<proteinExistence type="predicted"/>
<dbReference type="InterPro" id="IPR029058">
    <property type="entry name" value="AB_hydrolase_fold"/>
</dbReference>
<keyword evidence="4" id="KW-1185">Reference proteome</keyword>
<dbReference type="OrthoDB" id="408373at2759"/>
<feature type="domain" description="AB hydrolase-1" evidence="2">
    <location>
        <begin position="87"/>
        <end position="366"/>
    </location>
</feature>
<evidence type="ECO:0000259" key="2">
    <source>
        <dbReference type="Pfam" id="PF00561"/>
    </source>
</evidence>
<feature type="signal peptide" evidence="1">
    <location>
        <begin position="1"/>
        <end position="24"/>
    </location>
</feature>
<dbReference type="SUPFAM" id="SSF53474">
    <property type="entry name" value="alpha/beta-Hydrolases"/>
    <property type="match status" value="1"/>
</dbReference>
<dbReference type="EMBL" id="MAVT02000821">
    <property type="protein sequence ID" value="POS73323.1"/>
    <property type="molecule type" value="Genomic_DNA"/>
</dbReference>
<evidence type="ECO:0000313" key="4">
    <source>
        <dbReference type="Proteomes" id="UP000094444"/>
    </source>
</evidence>
<dbReference type="Gene3D" id="3.40.50.1820">
    <property type="entry name" value="alpha/beta hydrolase"/>
    <property type="match status" value="1"/>
</dbReference>
<dbReference type="GO" id="GO:0005783">
    <property type="term" value="C:endoplasmic reticulum"/>
    <property type="evidence" value="ECO:0007669"/>
    <property type="project" value="TreeGrafter"/>
</dbReference>
<evidence type="ECO:0000313" key="3">
    <source>
        <dbReference type="EMBL" id="POS73323.1"/>
    </source>
</evidence>
<evidence type="ECO:0000256" key="1">
    <source>
        <dbReference type="SAM" id="SignalP"/>
    </source>
</evidence>
<feature type="chain" id="PRO_5015198534" description="AB hydrolase-1 domain-containing protein" evidence="1">
    <location>
        <begin position="25"/>
        <end position="382"/>
    </location>
</feature>
<dbReference type="PANTHER" id="PTHR43139">
    <property type="entry name" value="SI:DKEY-122A22.2"/>
    <property type="match status" value="1"/>
</dbReference>
<reference evidence="3" key="1">
    <citation type="submission" date="2017-09" db="EMBL/GenBank/DDBJ databases">
        <title>Polyketide synthases of a Diaporthe helianthi virulent isolate.</title>
        <authorList>
            <person name="Baroncelli R."/>
        </authorList>
    </citation>
    <scope>NUCLEOTIDE SEQUENCE [LARGE SCALE GENOMIC DNA]</scope>
    <source>
        <strain evidence="3">7/96</strain>
    </source>
</reference>
<organism evidence="3 4">
    <name type="scientific">Diaporthe helianthi</name>
    <dbReference type="NCBI Taxonomy" id="158607"/>
    <lineage>
        <taxon>Eukaryota</taxon>
        <taxon>Fungi</taxon>
        <taxon>Dikarya</taxon>
        <taxon>Ascomycota</taxon>
        <taxon>Pezizomycotina</taxon>
        <taxon>Sordariomycetes</taxon>
        <taxon>Sordariomycetidae</taxon>
        <taxon>Diaporthales</taxon>
        <taxon>Diaporthaceae</taxon>
        <taxon>Diaporthe</taxon>
    </lineage>
</organism>
<dbReference type="STRING" id="158607.A0A2P5HST4"/>
<dbReference type="Pfam" id="PF00561">
    <property type="entry name" value="Abhydrolase_1"/>
    <property type="match status" value="1"/>
</dbReference>
<dbReference type="AlphaFoldDB" id="A0A2P5HST4"/>